<protein>
    <recommendedName>
        <fullName evidence="3">Toxin-antitoxin system YwqK family antitoxin</fullName>
    </recommendedName>
</protein>
<name>A0A6I1I6W4_9BURK</name>
<proteinExistence type="predicted"/>
<dbReference type="Gene3D" id="2.20.110.10">
    <property type="entry name" value="Histone H3 K4-specific methyltransferase SET7/9 N-terminal domain"/>
    <property type="match status" value="1"/>
</dbReference>
<evidence type="ECO:0000313" key="1">
    <source>
        <dbReference type="EMBL" id="KAB8062788.1"/>
    </source>
</evidence>
<gene>
    <name evidence="1" type="ORF">GCN75_21755</name>
</gene>
<sequence length="99" mass="11639">MEAELHLAEIPYDTGELRFRYTRMLSDDGTRWIRHGLFCEYHRNGTVISEGHYEHGRENGLWRDFHETGAPAAEGHYRDGVETDDWRYWDAAGKQVVRA</sequence>
<dbReference type="InterPro" id="IPR011652">
    <property type="entry name" value="MORN_2"/>
</dbReference>
<dbReference type="SUPFAM" id="SSF82185">
    <property type="entry name" value="Histone H3 K4-specific methyltransferase SET7/9 N-terminal domain"/>
    <property type="match status" value="1"/>
</dbReference>
<dbReference type="Pfam" id="PF07661">
    <property type="entry name" value="MORN_2"/>
    <property type="match status" value="2"/>
</dbReference>
<accession>A0A6I1I6W4</accession>
<reference evidence="1 2" key="1">
    <citation type="submission" date="2019-10" db="EMBL/GenBank/DDBJ databases">
        <title>Three novel species isolated from a subtropical stream in China.</title>
        <authorList>
            <person name="Lu H."/>
        </authorList>
    </citation>
    <scope>NUCLEOTIDE SEQUENCE [LARGE SCALE GENOMIC DNA]</scope>
    <source>
        <strain evidence="1 2">FT13W</strain>
    </source>
</reference>
<dbReference type="EMBL" id="WFLI01000031">
    <property type="protein sequence ID" value="KAB8062788.1"/>
    <property type="molecule type" value="Genomic_DNA"/>
</dbReference>
<evidence type="ECO:0000313" key="2">
    <source>
        <dbReference type="Proteomes" id="UP000468717"/>
    </source>
</evidence>
<comment type="caution">
    <text evidence="1">The sequence shown here is derived from an EMBL/GenBank/DDBJ whole genome shotgun (WGS) entry which is preliminary data.</text>
</comment>
<dbReference type="AlphaFoldDB" id="A0A6I1I6W4"/>
<dbReference type="Proteomes" id="UP000468717">
    <property type="component" value="Unassembled WGS sequence"/>
</dbReference>
<evidence type="ECO:0008006" key="3">
    <source>
        <dbReference type="Google" id="ProtNLM"/>
    </source>
</evidence>
<organism evidence="1 2">
    <name type="scientific">Janthinobacterium violaceinigrum</name>
    <dbReference type="NCBI Taxonomy" id="2654252"/>
    <lineage>
        <taxon>Bacteria</taxon>
        <taxon>Pseudomonadati</taxon>
        <taxon>Pseudomonadota</taxon>
        <taxon>Betaproteobacteria</taxon>
        <taxon>Burkholderiales</taxon>
        <taxon>Oxalobacteraceae</taxon>
        <taxon>Janthinobacterium</taxon>
    </lineage>
</organism>
<keyword evidence="2" id="KW-1185">Reference proteome</keyword>